<gene>
    <name evidence="2" type="ORF">DIY07_08795</name>
    <name evidence="1" type="ORF">DQ08_08695</name>
</gene>
<sequence length="145" mass="16603">MDIIKSELHNVACLEKMATKEELISLVLGSEKQIFVDGLYKNGPTMISISMSGFRSKEPQKVKVYIPVNIEIEANDSFSFIEHLVLENTVVKRLSLEDNLDKAILDMKEFSKVNGYEVVEDLLYMTFTSVYGEYWIDLQLVVEEV</sequence>
<evidence type="ECO:0000313" key="4">
    <source>
        <dbReference type="Proteomes" id="UP000269148"/>
    </source>
</evidence>
<dbReference type="EMBL" id="QLQD01000075">
    <property type="protein sequence ID" value="RLU55276.1"/>
    <property type="molecule type" value="Genomic_DNA"/>
</dbReference>
<dbReference type="AlphaFoldDB" id="A0A3L8GBR5"/>
<dbReference type="EMBL" id="CP007586">
    <property type="protein sequence ID" value="AHY16516.1"/>
    <property type="molecule type" value="Genomic_DNA"/>
</dbReference>
<proteinExistence type="predicted"/>
<dbReference type="OrthoDB" id="2187503at2"/>
<reference evidence="1 3" key="1">
    <citation type="journal article" date="2014" name="Genome Announc.">
        <title>Complete Genome Sequence of a Virulent Strain, Streptococcus iniae ISET0901, Isolated from Diseased Tilapia.</title>
        <authorList>
            <person name="Pridgeon J.W."/>
            <person name="Zhang D."/>
            <person name="Zhang L."/>
        </authorList>
    </citation>
    <scope>NUCLEOTIDE SEQUENCE [LARGE SCALE GENOMIC DNA]</scope>
    <source>
        <strain evidence="1 3">ISET0901</strain>
    </source>
</reference>
<dbReference type="Proteomes" id="UP000025245">
    <property type="component" value="Chromosome"/>
</dbReference>
<protein>
    <recommendedName>
        <fullName evidence="5">DUF5085 family protein</fullName>
    </recommendedName>
</protein>
<dbReference type="RefSeq" id="WP_003102140.1">
    <property type="nucleotide sequence ID" value="NZ_CP010783.1"/>
</dbReference>
<name>A0A3L8GBR5_STRIN</name>
<accession>A0A3L8GBR5</accession>
<dbReference type="Proteomes" id="UP000269148">
    <property type="component" value="Unassembled WGS sequence"/>
</dbReference>
<dbReference type="KEGG" id="sio:DW64_08680"/>
<dbReference type="SMR" id="A0A3L8GBR5"/>
<keyword evidence="3" id="KW-1185">Reference proteome</keyword>
<dbReference type="GeneID" id="35766574"/>
<organism evidence="2 4">
    <name type="scientific">Streptococcus iniae</name>
    <name type="common">Streptococcus shiloi</name>
    <dbReference type="NCBI Taxonomy" id="1346"/>
    <lineage>
        <taxon>Bacteria</taxon>
        <taxon>Bacillati</taxon>
        <taxon>Bacillota</taxon>
        <taxon>Bacilli</taxon>
        <taxon>Lactobacillales</taxon>
        <taxon>Streptococcaceae</taxon>
        <taxon>Streptococcus</taxon>
    </lineage>
</organism>
<evidence type="ECO:0000313" key="1">
    <source>
        <dbReference type="EMBL" id="AHY16516.1"/>
    </source>
</evidence>
<dbReference type="KEGG" id="siq:DQ08_08695"/>
<dbReference type="KEGG" id="siz:SI82_08785"/>
<evidence type="ECO:0000313" key="2">
    <source>
        <dbReference type="EMBL" id="RLU55276.1"/>
    </source>
</evidence>
<dbReference type="STRING" id="1346.BMF34_08695"/>
<evidence type="ECO:0008006" key="5">
    <source>
        <dbReference type="Google" id="ProtNLM"/>
    </source>
</evidence>
<reference evidence="2 4" key="2">
    <citation type="submission" date="2018-06" db="EMBL/GenBank/DDBJ databases">
        <title>Mutators as drivers of adaptation in pathogenic bacteria and a risk factor for host jumps and vaccine escape.</title>
        <authorList>
            <person name="Barnes A.C."/>
            <person name="Silayeva O."/>
        </authorList>
    </citation>
    <scope>NUCLEOTIDE SEQUENCE [LARGE SCALE GENOMIC DNA]</scope>
    <source>
        <strain evidence="2 4">QMA0445</strain>
    </source>
</reference>
<evidence type="ECO:0000313" key="3">
    <source>
        <dbReference type="Proteomes" id="UP000025245"/>
    </source>
</evidence>